<name>A0A949JCB6_9ACTN</name>
<dbReference type="InterPro" id="IPR038555">
    <property type="entry name" value="Zincin_1_sf"/>
</dbReference>
<gene>
    <name evidence="1" type="ORF">JGS22_007315</name>
</gene>
<dbReference type="Proteomes" id="UP000694501">
    <property type="component" value="Unassembled WGS sequence"/>
</dbReference>
<dbReference type="AlphaFoldDB" id="A0A949JCB6"/>
<dbReference type="RefSeq" id="WP_211043725.1">
    <property type="nucleotide sequence ID" value="NZ_JAELVF020000001.1"/>
</dbReference>
<dbReference type="CDD" id="cd12952">
    <property type="entry name" value="MMP_ACEL2062"/>
    <property type="match status" value="1"/>
</dbReference>
<dbReference type="InterPro" id="IPR010428">
    <property type="entry name" value="Zincin_1"/>
</dbReference>
<keyword evidence="2" id="KW-1185">Reference proteome</keyword>
<comment type="caution">
    <text evidence="1">The sequence shown here is derived from an EMBL/GenBank/DDBJ whole genome shotgun (WGS) entry which is preliminary data.</text>
</comment>
<organism evidence="1 2">
    <name type="scientific">Streptomyces tardus</name>
    <dbReference type="NCBI Taxonomy" id="2780544"/>
    <lineage>
        <taxon>Bacteria</taxon>
        <taxon>Bacillati</taxon>
        <taxon>Actinomycetota</taxon>
        <taxon>Actinomycetes</taxon>
        <taxon>Kitasatosporales</taxon>
        <taxon>Streptomycetaceae</taxon>
        <taxon>Streptomyces</taxon>
    </lineage>
</organism>
<reference evidence="1" key="1">
    <citation type="submission" date="2021-06" db="EMBL/GenBank/DDBJ databases">
        <title>Sequencing of actinobacteria type strains.</title>
        <authorList>
            <person name="Nguyen G.-S."/>
            <person name="Wentzel A."/>
        </authorList>
    </citation>
    <scope>NUCLEOTIDE SEQUENCE</scope>
    <source>
        <strain evidence="1">P38-E01</strain>
    </source>
</reference>
<evidence type="ECO:0000313" key="2">
    <source>
        <dbReference type="Proteomes" id="UP000694501"/>
    </source>
</evidence>
<sequence>MRAGCAVPDNGLVLEITREEFEQLVAEALDHVPPELTRLMDNVAVFVEDEPDPADPELLGLYEGTPLTERGEWYAGVLPDRISIYMGPTLRMCEREDGGREMVVEEIEITVVHEIAHHFGIDDERLHELGYG</sequence>
<protein>
    <submittedName>
        <fullName evidence="1">Metallopeptidase family protein</fullName>
    </submittedName>
</protein>
<dbReference type="EMBL" id="JAELVF020000001">
    <property type="protein sequence ID" value="MBU7597443.1"/>
    <property type="molecule type" value="Genomic_DNA"/>
</dbReference>
<evidence type="ECO:0000313" key="1">
    <source>
        <dbReference type="EMBL" id="MBU7597443.1"/>
    </source>
</evidence>
<dbReference type="Pfam" id="PF06262">
    <property type="entry name" value="Zincin_1"/>
    <property type="match status" value="1"/>
</dbReference>
<dbReference type="Gene3D" id="3.30.2010.20">
    <property type="match status" value="1"/>
</dbReference>
<proteinExistence type="predicted"/>
<accession>A0A949JCB6</accession>
<dbReference type="SUPFAM" id="SSF55486">
    <property type="entry name" value="Metalloproteases ('zincins'), catalytic domain"/>
    <property type="match status" value="1"/>
</dbReference>